<protein>
    <recommendedName>
        <fullName evidence="2">HTH CENPB-type domain-containing protein</fullName>
    </recommendedName>
</protein>
<evidence type="ECO:0000256" key="1">
    <source>
        <dbReference type="ARBA" id="ARBA00023125"/>
    </source>
</evidence>
<dbReference type="AlphaFoldDB" id="W4GC55"/>
<dbReference type="VEuPathDB" id="FungiDB:H257_09309"/>
<gene>
    <name evidence="3" type="ORF">H257_09309</name>
</gene>
<proteinExistence type="predicted"/>
<organism evidence="3">
    <name type="scientific">Aphanomyces astaci</name>
    <name type="common">Crayfish plague agent</name>
    <dbReference type="NCBI Taxonomy" id="112090"/>
    <lineage>
        <taxon>Eukaryota</taxon>
        <taxon>Sar</taxon>
        <taxon>Stramenopiles</taxon>
        <taxon>Oomycota</taxon>
        <taxon>Saprolegniomycetes</taxon>
        <taxon>Saprolegniales</taxon>
        <taxon>Verrucalvaceae</taxon>
        <taxon>Aphanomyces</taxon>
    </lineage>
</organism>
<name>W4GC55_APHAT</name>
<dbReference type="EMBL" id="KI913135">
    <property type="protein sequence ID" value="ETV76871.1"/>
    <property type="molecule type" value="Genomic_DNA"/>
</dbReference>
<reference evidence="3" key="1">
    <citation type="submission" date="2013-12" db="EMBL/GenBank/DDBJ databases">
        <title>The Genome Sequence of Aphanomyces astaci APO3.</title>
        <authorList>
            <consortium name="The Broad Institute Genomics Platform"/>
            <person name="Russ C."/>
            <person name="Tyler B."/>
            <person name="van West P."/>
            <person name="Dieguez-Uribeondo J."/>
            <person name="Young S.K."/>
            <person name="Zeng Q."/>
            <person name="Gargeya S."/>
            <person name="Fitzgerald M."/>
            <person name="Abouelleil A."/>
            <person name="Alvarado L."/>
            <person name="Chapman S.B."/>
            <person name="Gainer-Dewar J."/>
            <person name="Goldberg J."/>
            <person name="Griggs A."/>
            <person name="Gujja S."/>
            <person name="Hansen M."/>
            <person name="Howarth C."/>
            <person name="Imamovic A."/>
            <person name="Ireland A."/>
            <person name="Larimer J."/>
            <person name="McCowan C."/>
            <person name="Murphy C."/>
            <person name="Pearson M."/>
            <person name="Poon T.W."/>
            <person name="Priest M."/>
            <person name="Roberts A."/>
            <person name="Saif S."/>
            <person name="Shea T."/>
            <person name="Sykes S."/>
            <person name="Wortman J."/>
            <person name="Nusbaum C."/>
            <person name="Birren B."/>
        </authorList>
    </citation>
    <scope>NUCLEOTIDE SEQUENCE [LARGE SCALE GENOMIC DNA]</scope>
    <source>
        <strain evidence="3">APO3</strain>
    </source>
</reference>
<dbReference type="OrthoDB" id="4479198at2759"/>
<dbReference type="InterPro" id="IPR009057">
    <property type="entry name" value="Homeodomain-like_sf"/>
</dbReference>
<dbReference type="GO" id="GO:0003677">
    <property type="term" value="F:DNA binding"/>
    <property type="evidence" value="ECO:0007669"/>
    <property type="project" value="UniProtKB-KW"/>
</dbReference>
<evidence type="ECO:0000259" key="2">
    <source>
        <dbReference type="PROSITE" id="PS51253"/>
    </source>
</evidence>
<sequence>MIKRKGQLLARELNVDDSVRFSNGWLHRFQQRNTLKMYRMHGEAAWGGKLLQSTSKLYHREEEDGGLQEGQESSLCCLSGEC</sequence>
<dbReference type="InterPro" id="IPR006600">
    <property type="entry name" value="HTH_CenpB_DNA-bd_dom"/>
</dbReference>
<dbReference type="RefSeq" id="XP_009833783.1">
    <property type="nucleotide sequence ID" value="XM_009835481.1"/>
</dbReference>
<evidence type="ECO:0000313" key="3">
    <source>
        <dbReference type="EMBL" id="ETV76871.1"/>
    </source>
</evidence>
<dbReference type="PROSITE" id="PS51253">
    <property type="entry name" value="HTH_CENPB"/>
    <property type="match status" value="1"/>
</dbReference>
<accession>W4GC55</accession>
<feature type="domain" description="HTH CENPB-type" evidence="2">
    <location>
        <begin position="1"/>
        <end position="39"/>
    </location>
</feature>
<dbReference type="GeneID" id="20811305"/>
<dbReference type="Pfam" id="PF03221">
    <property type="entry name" value="HTH_Tnp_Tc5"/>
    <property type="match status" value="1"/>
</dbReference>
<keyword evidence="1" id="KW-0238">DNA-binding</keyword>
<dbReference type="Gene3D" id="1.10.10.60">
    <property type="entry name" value="Homeodomain-like"/>
    <property type="match status" value="1"/>
</dbReference>
<dbReference type="SUPFAM" id="SSF46689">
    <property type="entry name" value="Homeodomain-like"/>
    <property type="match status" value="1"/>
</dbReference>